<feature type="domain" description="EF-hand" evidence="2">
    <location>
        <begin position="162"/>
        <end position="197"/>
    </location>
</feature>
<dbReference type="InterPro" id="IPR018247">
    <property type="entry name" value="EF_Hand_1_Ca_BS"/>
</dbReference>
<reference evidence="3" key="2">
    <citation type="submission" date="2020-11" db="EMBL/GenBank/DDBJ databases">
        <authorList>
            <person name="McCartney M.A."/>
            <person name="Auch B."/>
            <person name="Kono T."/>
            <person name="Mallez S."/>
            <person name="Becker A."/>
            <person name="Gohl D.M."/>
            <person name="Silverstein K.A.T."/>
            <person name="Koren S."/>
            <person name="Bechman K.B."/>
            <person name="Herman A."/>
            <person name="Abrahante J.E."/>
            <person name="Garbe J."/>
        </authorList>
    </citation>
    <scope>NUCLEOTIDE SEQUENCE</scope>
    <source>
        <strain evidence="3">Duluth1</strain>
        <tissue evidence="3">Whole animal</tissue>
    </source>
</reference>
<dbReference type="SMART" id="SM00054">
    <property type="entry name" value="EFh"/>
    <property type="match status" value="3"/>
</dbReference>
<dbReference type="AlphaFoldDB" id="A0A9D3YU66"/>
<evidence type="ECO:0000256" key="1">
    <source>
        <dbReference type="ARBA" id="ARBA00022837"/>
    </source>
</evidence>
<evidence type="ECO:0000259" key="2">
    <source>
        <dbReference type="PROSITE" id="PS50222"/>
    </source>
</evidence>
<name>A0A9D3YU66_DREPO</name>
<dbReference type="Gene3D" id="1.10.238.10">
    <property type="entry name" value="EF-hand"/>
    <property type="match status" value="1"/>
</dbReference>
<keyword evidence="1" id="KW-0106">Calcium</keyword>
<evidence type="ECO:0000313" key="4">
    <source>
        <dbReference type="Proteomes" id="UP000828390"/>
    </source>
</evidence>
<comment type="caution">
    <text evidence="3">The sequence shown here is derived from an EMBL/GenBank/DDBJ whole genome shotgun (WGS) entry which is preliminary data.</text>
</comment>
<evidence type="ECO:0000313" key="3">
    <source>
        <dbReference type="EMBL" id="KAH3707393.1"/>
    </source>
</evidence>
<feature type="domain" description="EF-hand" evidence="2">
    <location>
        <begin position="106"/>
        <end position="141"/>
    </location>
</feature>
<accession>A0A9D3YU66</accession>
<sequence length="249" mass="29835">MCFEWIYQTERYKERDKTPSENNGFASTVADAFRRGGRKMGLVLGIFKPELSEFQKKKLLYEFSTFFDLNKDGTLEWHDFEMARQKICDMSGWQVGSPRYLHTHELFKEIWRKLQDDGDENFDGKISKEEWIKMWQTFHKQHLEQLKKRKDDVTTEPSLPVWLEKYIEYKFNLLDRTGNGFVDVEEYEYVMAEFGIPPKQARNAFTMFSVNNDRKVDMEYFRHLCTEYYRSDDPSSLGNFINGKLDFTD</sequence>
<dbReference type="InterPro" id="IPR002048">
    <property type="entry name" value="EF_hand_dom"/>
</dbReference>
<dbReference type="PROSITE" id="PS50222">
    <property type="entry name" value="EF_HAND_2"/>
    <property type="match status" value="2"/>
</dbReference>
<dbReference type="OrthoDB" id="9974725at2759"/>
<dbReference type="GO" id="GO:0005509">
    <property type="term" value="F:calcium ion binding"/>
    <property type="evidence" value="ECO:0007669"/>
    <property type="project" value="InterPro"/>
</dbReference>
<gene>
    <name evidence="3" type="ORF">DPMN_066798</name>
</gene>
<dbReference type="PROSITE" id="PS00018">
    <property type="entry name" value="EF_HAND_1"/>
    <property type="match status" value="1"/>
</dbReference>
<dbReference type="SUPFAM" id="SSF47473">
    <property type="entry name" value="EF-hand"/>
    <property type="match status" value="1"/>
</dbReference>
<proteinExistence type="predicted"/>
<dbReference type="Proteomes" id="UP000828390">
    <property type="component" value="Unassembled WGS sequence"/>
</dbReference>
<keyword evidence="4" id="KW-1185">Reference proteome</keyword>
<dbReference type="EMBL" id="JAIWYP010000014">
    <property type="protein sequence ID" value="KAH3707393.1"/>
    <property type="molecule type" value="Genomic_DNA"/>
</dbReference>
<protein>
    <recommendedName>
        <fullName evidence="2">EF-hand domain-containing protein</fullName>
    </recommendedName>
</protein>
<dbReference type="Pfam" id="PF13202">
    <property type="entry name" value="EF-hand_5"/>
    <property type="match status" value="2"/>
</dbReference>
<organism evidence="3 4">
    <name type="scientific">Dreissena polymorpha</name>
    <name type="common">Zebra mussel</name>
    <name type="synonym">Mytilus polymorpha</name>
    <dbReference type="NCBI Taxonomy" id="45954"/>
    <lineage>
        <taxon>Eukaryota</taxon>
        <taxon>Metazoa</taxon>
        <taxon>Spiralia</taxon>
        <taxon>Lophotrochozoa</taxon>
        <taxon>Mollusca</taxon>
        <taxon>Bivalvia</taxon>
        <taxon>Autobranchia</taxon>
        <taxon>Heteroconchia</taxon>
        <taxon>Euheterodonta</taxon>
        <taxon>Imparidentia</taxon>
        <taxon>Neoheterodontei</taxon>
        <taxon>Myida</taxon>
        <taxon>Dreissenoidea</taxon>
        <taxon>Dreissenidae</taxon>
        <taxon>Dreissena</taxon>
    </lineage>
</organism>
<dbReference type="InterPro" id="IPR011992">
    <property type="entry name" value="EF-hand-dom_pair"/>
</dbReference>
<reference evidence="3" key="1">
    <citation type="journal article" date="2019" name="bioRxiv">
        <title>The Genome of the Zebra Mussel, Dreissena polymorpha: A Resource for Invasive Species Research.</title>
        <authorList>
            <person name="McCartney M.A."/>
            <person name="Auch B."/>
            <person name="Kono T."/>
            <person name="Mallez S."/>
            <person name="Zhang Y."/>
            <person name="Obille A."/>
            <person name="Becker A."/>
            <person name="Abrahante J.E."/>
            <person name="Garbe J."/>
            <person name="Badalamenti J.P."/>
            <person name="Herman A."/>
            <person name="Mangelson H."/>
            <person name="Liachko I."/>
            <person name="Sullivan S."/>
            <person name="Sone E.D."/>
            <person name="Koren S."/>
            <person name="Silverstein K.A.T."/>
            <person name="Beckman K.B."/>
            <person name="Gohl D.M."/>
        </authorList>
    </citation>
    <scope>NUCLEOTIDE SEQUENCE</scope>
    <source>
        <strain evidence="3">Duluth1</strain>
        <tissue evidence="3">Whole animal</tissue>
    </source>
</reference>